<evidence type="ECO:0000256" key="1">
    <source>
        <dbReference type="SAM" id="MobiDB-lite"/>
    </source>
</evidence>
<dbReference type="InterPro" id="IPR046540">
    <property type="entry name" value="DMFA2_C"/>
</dbReference>
<feature type="region of interest" description="Disordered" evidence="1">
    <location>
        <begin position="471"/>
        <end position="521"/>
    </location>
</feature>
<protein>
    <recommendedName>
        <fullName evidence="3">N,N-dimethylformamidase beta subunit-like C-terminal domain-containing protein</fullName>
    </recommendedName>
</protein>
<accession>A0ABM7WXE9</accession>
<feature type="compositionally biased region" description="Pro residues" evidence="1">
    <location>
        <begin position="475"/>
        <end position="503"/>
    </location>
</feature>
<proteinExistence type="predicted"/>
<dbReference type="Proteomes" id="UP001162891">
    <property type="component" value="Chromosome"/>
</dbReference>
<feature type="signal peptide" evidence="2">
    <location>
        <begin position="1"/>
        <end position="20"/>
    </location>
</feature>
<dbReference type="Pfam" id="PF20254">
    <property type="entry name" value="DMFA2_C"/>
    <property type="match status" value="1"/>
</dbReference>
<organism evidence="4 5">
    <name type="scientific">Anaeromyxobacter oryzae</name>
    <dbReference type="NCBI Taxonomy" id="2918170"/>
    <lineage>
        <taxon>Bacteria</taxon>
        <taxon>Pseudomonadati</taxon>
        <taxon>Myxococcota</taxon>
        <taxon>Myxococcia</taxon>
        <taxon>Myxococcales</taxon>
        <taxon>Cystobacterineae</taxon>
        <taxon>Anaeromyxobacteraceae</taxon>
        <taxon>Anaeromyxobacter</taxon>
    </lineage>
</organism>
<keyword evidence="5" id="KW-1185">Reference proteome</keyword>
<feature type="chain" id="PRO_5045940146" description="N,N-dimethylformamidase beta subunit-like C-terminal domain-containing protein" evidence="2">
    <location>
        <begin position="21"/>
        <end position="552"/>
    </location>
</feature>
<reference evidence="5" key="1">
    <citation type="journal article" date="2022" name="Int. J. Syst. Evol. Microbiol.">
        <title>Anaeromyxobacter oryzae sp. nov., Anaeromyxobacter diazotrophicus sp. nov. and Anaeromyxobacter paludicola sp. nov., isolated from paddy soils.</title>
        <authorList>
            <person name="Itoh H."/>
            <person name="Xu Z."/>
            <person name="Mise K."/>
            <person name="Masuda Y."/>
            <person name="Ushijima N."/>
            <person name="Hayakawa C."/>
            <person name="Shiratori Y."/>
            <person name="Senoo K."/>
        </authorList>
    </citation>
    <scope>NUCLEOTIDE SEQUENCE [LARGE SCALE GENOMIC DNA]</scope>
    <source>
        <strain evidence="5">Red232</strain>
    </source>
</reference>
<feature type="domain" description="N,N-dimethylformamidase beta subunit-like C-terminal" evidence="3">
    <location>
        <begin position="85"/>
        <end position="446"/>
    </location>
</feature>
<name>A0ABM7WXE9_9BACT</name>
<evidence type="ECO:0000256" key="2">
    <source>
        <dbReference type="SAM" id="SignalP"/>
    </source>
</evidence>
<sequence>MAVGVIRALAGLALAIGAGAAGGARADGATPIAIENARPGDAGWKLAQPAAAGQLEAYLDEPSVAPGETVHVHARADGAHTIGWALYRMGWYGGAEGRRVASGGPIAVGSQPTPAAAPDTGLVACAWPVTFTVSTDPGWTSGVHLLVLTRDDGPQSYAIFVLRGDGHRGAAVVQASFTTYQAYNRWGGRSAYGGFAPEISYDRPFAEGNGAGQYFRFEHDLVRWAESRGYDLVYATDLDLDRDAGLLDGQRLFLSVGHDEYWTRAAREHLEAALALGVNAAFLGSNAVYWQIRLEPSRSDPTRLRRTQVCYKSLSAQDPLRGTPLVTVAFRDPQVSWPENALVGVMYAGWNDASVPAAAWVVRDAGSWLYEGTGLADGDAIPAIVGYEIDRVADNGLTPPGLEVVARSPYLLADGTPGTQEAAVHVRPSGAFVFATGSNDFSWGLSRPGVADARVQRMMDNVFRRAGLAPSQVAAPPPATPPAPPAPPSPPPASPPPASPPPAGGTVAAAAPRSGGCASGGDGALGGLAALAIAEAVVRARRRRVSATAGSA</sequence>
<evidence type="ECO:0000259" key="3">
    <source>
        <dbReference type="Pfam" id="PF20254"/>
    </source>
</evidence>
<dbReference type="EMBL" id="AP025591">
    <property type="protein sequence ID" value="BDG04096.1"/>
    <property type="molecule type" value="Genomic_DNA"/>
</dbReference>
<keyword evidence="2" id="KW-0732">Signal</keyword>
<gene>
    <name evidence="4" type="ORF">AMOR_30920</name>
</gene>
<feature type="compositionally biased region" description="Low complexity" evidence="1">
    <location>
        <begin position="504"/>
        <end position="516"/>
    </location>
</feature>
<evidence type="ECO:0000313" key="5">
    <source>
        <dbReference type="Proteomes" id="UP001162891"/>
    </source>
</evidence>
<dbReference type="RefSeq" id="WP_248352470.1">
    <property type="nucleotide sequence ID" value="NZ_AP025591.1"/>
</dbReference>
<evidence type="ECO:0000313" key="4">
    <source>
        <dbReference type="EMBL" id="BDG04096.1"/>
    </source>
</evidence>